<dbReference type="EMBL" id="JARBJD010000287">
    <property type="protein sequence ID" value="KAK2944719.1"/>
    <property type="molecule type" value="Genomic_DNA"/>
</dbReference>
<sequence length="155" mass="17137">MYRPASLPSEPASPLAPPPTVSFRTPLRNALPSPNHILTRAPLPQPPPRTPPPLHVLLPCPVSRRHSVVGNVVDIISRLLMISLRGSVLFEYLLAPQRKYPLLLSHSHYYIEILLTPFTPLLRTFDDALASSLRMHSTLNRSIVNSSSQMALGEG</sequence>
<evidence type="ECO:0000313" key="2">
    <source>
        <dbReference type="Proteomes" id="UP001281761"/>
    </source>
</evidence>
<proteinExistence type="predicted"/>
<protein>
    <submittedName>
        <fullName evidence="1">Uncharacterized protein</fullName>
    </submittedName>
</protein>
<reference evidence="1 2" key="1">
    <citation type="journal article" date="2022" name="bioRxiv">
        <title>Genomics of Preaxostyla Flagellates Illuminates Evolutionary Transitions and the Path Towards Mitochondrial Loss.</title>
        <authorList>
            <person name="Novak L.V.F."/>
            <person name="Treitli S.C."/>
            <person name="Pyrih J."/>
            <person name="Halakuc P."/>
            <person name="Pipaliya S.V."/>
            <person name="Vacek V."/>
            <person name="Brzon O."/>
            <person name="Soukal P."/>
            <person name="Eme L."/>
            <person name="Dacks J.B."/>
            <person name="Karnkowska A."/>
            <person name="Elias M."/>
            <person name="Hampl V."/>
        </authorList>
    </citation>
    <scope>NUCLEOTIDE SEQUENCE [LARGE SCALE GENOMIC DNA]</scope>
    <source>
        <strain evidence="1">NAU3</strain>
        <tissue evidence="1">Gut</tissue>
    </source>
</reference>
<comment type="caution">
    <text evidence="1">The sequence shown here is derived from an EMBL/GenBank/DDBJ whole genome shotgun (WGS) entry which is preliminary data.</text>
</comment>
<evidence type="ECO:0000313" key="1">
    <source>
        <dbReference type="EMBL" id="KAK2944719.1"/>
    </source>
</evidence>
<organism evidence="1 2">
    <name type="scientific">Blattamonas nauphoetae</name>
    <dbReference type="NCBI Taxonomy" id="2049346"/>
    <lineage>
        <taxon>Eukaryota</taxon>
        <taxon>Metamonada</taxon>
        <taxon>Preaxostyla</taxon>
        <taxon>Oxymonadida</taxon>
        <taxon>Blattamonas</taxon>
    </lineage>
</organism>
<keyword evidence="2" id="KW-1185">Reference proteome</keyword>
<gene>
    <name evidence="1" type="ORF">BLNAU_20355</name>
</gene>
<dbReference type="Proteomes" id="UP001281761">
    <property type="component" value="Unassembled WGS sequence"/>
</dbReference>
<name>A0ABQ9WYX8_9EUKA</name>
<accession>A0ABQ9WYX8</accession>